<dbReference type="EMBL" id="CP033926">
    <property type="protein sequence ID" value="AZA98946.1"/>
    <property type="molecule type" value="Genomic_DNA"/>
</dbReference>
<dbReference type="RefSeq" id="WP_076351495.1">
    <property type="nucleotide sequence ID" value="NZ_CP033926.1"/>
</dbReference>
<evidence type="ECO:0000313" key="1">
    <source>
        <dbReference type="EMBL" id="AZA98946.1"/>
    </source>
</evidence>
<proteinExistence type="predicted"/>
<dbReference type="AlphaFoldDB" id="A0A1N7HVY9"/>
<dbReference type="PROSITE" id="PS51257">
    <property type="entry name" value="PROKAR_LIPOPROTEIN"/>
    <property type="match status" value="1"/>
</dbReference>
<gene>
    <name evidence="1" type="ORF">EG359_04715</name>
    <name evidence="2" type="ORF">SAMN05421768_101419</name>
</gene>
<name>A0A1N7HVY9_9FLAO</name>
<reference evidence="1 4" key="2">
    <citation type="submission" date="2018-11" db="EMBL/GenBank/DDBJ databases">
        <title>Proposal to divide the Flavobacteriaceae and reorganize its genera based on Amino Acid Identity values calculated from whole genome sequences.</title>
        <authorList>
            <person name="Nicholson A.C."/>
            <person name="Gulvik C.A."/>
            <person name="Whitney A.M."/>
            <person name="Humrighouse B.W."/>
            <person name="Bell M."/>
            <person name="Holmes B."/>
            <person name="Steigerwalt A.G."/>
            <person name="Villarma A."/>
            <person name="Sheth M."/>
            <person name="Batra D."/>
            <person name="Pryor J."/>
            <person name="Bernardet J.-F."/>
            <person name="Hugo C."/>
            <person name="Kampfer P."/>
            <person name="Newman J."/>
            <person name="McQuiston J.R."/>
        </authorList>
    </citation>
    <scope>NUCLEOTIDE SEQUENCE [LARGE SCALE GENOMIC DNA]</scope>
    <source>
        <strain evidence="1 4">DSM 16927</strain>
    </source>
</reference>
<sequence>MKKYTFSTLLLIALLSFSCKEKKTVVTKVVTTKSKLATDTHDSIQEDKEDEDEVRKSDLDYEVVDPNSFKKWKGAYFLEYKDYAGEGNAVIKVKLKLDDPEFNNLWIWWEAPNEKNSDTISVFGSFGKADNINTKIKFLPEVETGDGRGIEKDYFLYEKDNKFYIKSRMIPSENGIIKKLPIQKIK</sequence>
<dbReference type="Proteomes" id="UP000279541">
    <property type="component" value="Chromosome"/>
</dbReference>
<reference evidence="2 3" key="1">
    <citation type="submission" date="2017-01" db="EMBL/GenBank/DDBJ databases">
        <authorList>
            <person name="Mah S.A."/>
            <person name="Swanson W.J."/>
            <person name="Moy G.W."/>
            <person name="Vacquier V.D."/>
        </authorList>
    </citation>
    <scope>NUCLEOTIDE SEQUENCE [LARGE SCALE GENOMIC DNA]</scope>
    <source>
        <strain evidence="2 3">DSM 16927</strain>
    </source>
</reference>
<evidence type="ECO:0008006" key="5">
    <source>
        <dbReference type="Google" id="ProtNLM"/>
    </source>
</evidence>
<organism evidence="2 3">
    <name type="scientific">Chryseobacterium joostei</name>
    <dbReference type="NCBI Taxonomy" id="112234"/>
    <lineage>
        <taxon>Bacteria</taxon>
        <taxon>Pseudomonadati</taxon>
        <taxon>Bacteroidota</taxon>
        <taxon>Flavobacteriia</taxon>
        <taxon>Flavobacteriales</taxon>
        <taxon>Weeksellaceae</taxon>
        <taxon>Chryseobacterium group</taxon>
        <taxon>Chryseobacterium</taxon>
    </lineage>
</organism>
<keyword evidence="4" id="KW-1185">Reference proteome</keyword>
<protein>
    <recommendedName>
        <fullName evidence="5">Lipoprotein</fullName>
    </recommendedName>
</protein>
<evidence type="ECO:0000313" key="3">
    <source>
        <dbReference type="Proteomes" id="UP000186106"/>
    </source>
</evidence>
<accession>A0A1N7HVY9</accession>
<dbReference type="OrthoDB" id="1255437at2"/>
<dbReference type="Proteomes" id="UP000186106">
    <property type="component" value="Unassembled WGS sequence"/>
</dbReference>
<dbReference type="STRING" id="112234.SAMN05421768_101419"/>
<evidence type="ECO:0000313" key="2">
    <source>
        <dbReference type="EMBL" id="SIS28900.1"/>
    </source>
</evidence>
<dbReference type="KEGG" id="cjt:EG359_04715"/>
<dbReference type="EMBL" id="FTNZ01000001">
    <property type="protein sequence ID" value="SIS28900.1"/>
    <property type="molecule type" value="Genomic_DNA"/>
</dbReference>
<evidence type="ECO:0000313" key="4">
    <source>
        <dbReference type="Proteomes" id="UP000279541"/>
    </source>
</evidence>